<comment type="caution">
    <text evidence="1">The sequence shown here is derived from an EMBL/GenBank/DDBJ whole genome shotgun (WGS) entry which is preliminary data.</text>
</comment>
<evidence type="ECO:0000313" key="2">
    <source>
        <dbReference type="Proteomes" id="UP001054945"/>
    </source>
</evidence>
<protein>
    <submittedName>
        <fullName evidence="1">Uncharacterized protein</fullName>
    </submittedName>
</protein>
<proteinExistence type="predicted"/>
<evidence type="ECO:0000313" key="1">
    <source>
        <dbReference type="EMBL" id="GIY99073.1"/>
    </source>
</evidence>
<gene>
    <name evidence="1" type="ORF">CEXT_371771</name>
</gene>
<dbReference type="EMBL" id="BPLR01018379">
    <property type="protein sequence ID" value="GIY99073.1"/>
    <property type="molecule type" value="Genomic_DNA"/>
</dbReference>
<dbReference type="AlphaFoldDB" id="A0AAV4XWY1"/>
<keyword evidence="2" id="KW-1185">Reference proteome</keyword>
<organism evidence="1 2">
    <name type="scientific">Caerostris extrusa</name>
    <name type="common">Bark spider</name>
    <name type="synonym">Caerostris bankana</name>
    <dbReference type="NCBI Taxonomy" id="172846"/>
    <lineage>
        <taxon>Eukaryota</taxon>
        <taxon>Metazoa</taxon>
        <taxon>Ecdysozoa</taxon>
        <taxon>Arthropoda</taxon>
        <taxon>Chelicerata</taxon>
        <taxon>Arachnida</taxon>
        <taxon>Araneae</taxon>
        <taxon>Araneomorphae</taxon>
        <taxon>Entelegynae</taxon>
        <taxon>Araneoidea</taxon>
        <taxon>Araneidae</taxon>
        <taxon>Caerostris</taxon>
    </lineage>
</organism>
<dbReference type="Proteomes" id="UP001054945">
    <property type="component" value="Unassembled WGS sequence"/>
</dbReference>
<accession>A0AAV4XWY1</accession>
<sequence>MICCCGYCLKLPFTPIASLQVNGIPSSGVSLAISSSDFTPLARNLSTFLASFKSVLVALVYHSVDVGMDLLGPLHVSFHDFFGAQLKRKNTQMSLYL</sequence>
<reference evidence="1 2" key="1">
    <citation type="submission" date="2021-06" db="EMBL/GenBank/DDBJ databases">
        <title>Caerostris extrusa draft genome.</title>
        <authorList>
            <person name="Kono N."/>
            <person name="Arakawa K."/>
        </authorList>
    </citation>
    <scope>NUCLEOTIDE SEQUENCE [LARGE SCALE GENOMIC DNA]</scope>
</reference>
<name>A0AAV4XWY1_CAEEX</name>